<dbReference type="PANTHER" id="PTHR12411">
    <property type="entry name" value="CYSTEINE PROTEASE FAMILY C1-RELATED"/>
    <property type="match status" value="1"/>
</dbReference>
<organism evidence="5">
    <name type="scientific">Hexamita inflata</name>
    <dbReference type="NCBI Taxonomy" id="28002"/>
    <lineage>
        <taxon>Eukaryota</taxon>
        <taxon>Metamonada</taxon>
        <taxon>Diplomonadida</taxon>
        <taxon>Hexamitidae</taxon>
        <taxon>Hexamitinae</taxon>
        <taxon>Hexamita</taxon>
    </lineage>
</organism>
<dbReference type="InterPro" id="IPR038765">
    <property type="entry name" value="Papain-like_cys_pep_sf"/>
</dbReference>
<comment type="caution">
    <text evidence="5">The sequence shown here is derived from an EMBL/GenBank/DDBJ whole genome shotgun (WGS) entry which is preliminary data.</text>
</comment>
<evidence type="ECO:0000256" key="1">
    <source>
        <dbReference type="ARBA" id="ARBA00008455"/>
    </source>
</evidence>
<feature type="compositionally biased region" description="Low complexity" evidence="2">
    <location>
        <begin position="722"/>
        <end position="733"/>
    </location>
</feature>
<reference evidence="6 7" key="2">
    <citation type="submission" date="2024-07" db="EMBL/GenBank/DDBJ databases">
        <authorList>
            <person name="Akdeniz Z."/>
        </authorList>
    </citation>
    <scope>NUCLEOTIDE SEQUENCE [LARGE SCALE GENOMIC DNA]</scope>
</reference>
<evidence type="ECO:0000259" key="4">
    <source>
        <dbReference type="SMART" id="SM00645"/>
    </source>
</evidence>
<dbReference type="GO" id="GO:0006508">
    <property type="term" value="P:proteolysis"/>
    <property type="evidence" value="ECO:0007669"/>
    <property type="project" value="InterPro"/>
</dbReference>
<evidence type="ECO:0000313" key="6">
    <source>
        <dbReference type="EMBL" id="CAL6104041.1"/>
    </source>
</evidence>
<feature type="region of interest" description="Disordered" evidence="2">
    <location>
        <begin position="713"/>
        <end position="733"/>
    </location>
</feature>
<evidence type="ECO:0000256" key="3">
    <source>
        <dbReference type="SAM" id="Phobius"/>
    </source>
</evidence>
<protein>
    <submittedName>
        <fullName evidence="5">Cathepsin L</fullName>
    </submittedName>
    <submittedName>
        <fullName evidence="6">Cathepsin_L</fullName>
    </submittedName>
</protein>
<dbReference type="InterPro" id="IPR013128">
    <property type="entry name" value="Peptidase_C1A"/>
</dbReference>
<evidence type="ECO:0000313" key="7">
    <source>
        <dbReference type="Proteomes" id="UP001642409"/>
    </source>
</evidence>
<dbReference type="AlphaFoldDB" id="A0AA86N8F7"/>
<keyword evidence="3" id="KW-0472">Membrane</keyword>
<name>A0AA86N8F7_9EUKA</name>
<keyword evidence="3" id="KW-0812">Transmembrane</keyword>
<gene>
    <name evidence="5" type="ORF">HINF_LOCUS2303</name>
    <name evidence="6" type="ORF">HINF_LOCUS72528</name>
</gene>
<dbReference type="Pfam" id="PF00112">
    <property type="entry name" value="Peptidase_C1"/>
    <property type="match status" value="1"/>
</dbReference>
<dbReference type="EMBL" id="CATOUU010000055">
    <property type="protein sequence ID" value="CAI9914658.1"/>
    <property type="molecule type" value="Genomic_DNA"/>
</dbReference>
<dbReference type="EMBL" id="CAXDID020000576">
    <property type="protein sequence ID" value="CAL6104041.1"/>
    <property type="molecule type" value="Genomic_DNA"/>
</dbReference>
<comment type="similarity">
    <text evidence="1">Belongs to the peptidase C1 family.</text>
</comment>
<proteinExistence type="inferred from homology"/>
<sequence>MLIILIFTRSNDLVSLSCEQGFEQFKQMFNKTYQEDENVYYQTFCENFQKVQKLLLKDPTLPIGIVPMMDSNVDKSPNKNNGLFQMQISRFDYCSAVNPLPDLAQVHPSVDLREMGLVTPAKSQGSCGCCYAFQTMAIMENGILRDKKNLNAFWQAQADANTLSLSEQYLISNSICDKCNYCNGGTFGTETYIMVPGNKKQKDPPRNPISTVDLTSNHPYAYAANEANWKAGIYLPTKLSLENQLLPIKLFSNSGLYASWCDQYAKVTPVVKIFDDDSSTFDASTINTLKSYLSRGIAVAMLMLVGSGDSETIFRSYRGGGVLYNSCPTWDIDHAVTLVGYGKKNGKDVWVIKNSWGAWWGDKGFFFFEIGKNSYCSEQYAYTSIPKYFDMTESIPYPRGKLNRGQKITLDCDSYFTNISGVIDCYDSCPKEYPTVKAQTLQCISTNLCDAAAPYYEASTCVVRCSSGAYQTKEANMICVPSCPDMFVYNASNQNSKQCITLCPDKVPYYETGACVSKCTSGAYSVVGGQPQTLMCQTQASCKYYILNASNSNSKQCFQSCPANTPFSDAGQCVARCKSGNYSNSTGAFVCQGACSNLYVQNSSNQNSLLCVNECYSPYSYKDAQQCKLSCPFYKQIDELFECQKSCTFYELVNGNQKCVDKCQSSQKASSGQCINKSNTNILAIVIPIVVIVVAIVIVVVICLMKNRKSKNNKKSQKMKMSKSVISSNMTFV</sequence>
<keyword evidence="7" id="KW-1185">Reference proteome</keyword>
<evidence type="ECO:0000313" key="5">
    <source>
        <dbReference type="EMBL" id="CAI9914658.1"/>
    </source>
</evidence>
<dbReference type="SUPFAM" id="SSF54001">
    <property type="entry name" value="Cysteine proteinases"/>
    <property type="match status" value="1"/>
</dbReference>
<reference evidence="5" key="1">
    <citation type="submission" date="2023-06" db="EMBL/GenBank/DDBJ databases">
        <authorList>
            <person name="Kurt Z."/>
        </authorList>
    </citation>
    <scope>NUCLEOTIDE SEQUENCE</scope>
</reference>
<dbReference type="InterPro" id="IPR000668">
    <property type="entry name" value="Peptidase_C1A_C"/>
</dbReference>
<dbReference type="InterPro" id="IPR039417">
    <property type="entry name" value="Peptidase_C1A_papain-like"/>
</dbReference>
<accession>A0AA86N8F7</accession>
<dbReference type="SMART" id="SM00645">
    <property type="entry name" value="Pept_C1"/>
    <property type="match status" value="1"/>
</dbReference>
<feature type="transmembrane region" description="Helical" evidence="3">
    <location>
        <begin position="682"/>
        <end position="705"/>
    </location>
</feature>
<dbReference type="CDD" id="cd02248">
    <property type="entry name" value="Peptidase_C1A"/>
    <property type="match status" value="1"/>
</dbReference>
<feature type="domain" description="Peptidase C1A papain C-terminal" evidence="4">
    <location>
        <begin position="106"/>
        <end position="385"/>
    </location>
</feature>
<dbReference type="InterPro" id="IPR025660">
    <property type="entry name" value="Pept_his_AS"/>
</dbReference>
<dbReference type="Proteomes" id="UP001642409">
    <property type="component" value="Unassembled WGS sequence"/>
</dbReference>
<evidence type="ECO:0000256" key="2">
    <source>
        <dbReference type="SAM" id="MobiDB-lite"/>
    </source>
</evidence>
<dbReference type="PROSITE" id="PS00639">
    <property type="entry name" value="THIOL_PROTEASE_HIS"/>
    <property type="match status" value="1"/>
</dbReference>
<dbReference type="Gene3D" id="3.90.70.10">
    <property type="entry name" value="Cysteine proteinases"/>
    <property type="match status" value="1"/>
</dbReference>
<dbReference type="PRINTS" id="PR00705">
    <property type="entry name" value="PAPAIN"/>
</dbReference>
<keyword evidence="3" id="KW-1133">Transmembrane helix</keyword>
<dbReference type="GO" id="GO:0008234">
    <property type="term" value="F:cysteine-type peptidase activity"/>
    <property type="evidence" value="ECO:0007669"/>
    <property type="project" value="InterPro"/>
</dbReference>